<dbReference type="RefSeq" id="WP_166451029.1">
    <property type="nucleotide sequence ID" value="NZ_JAAOMA010000004.1"/>
</dbReference>
<keyword evidence="2" id="KW-1185">Reference proteome</keyword>
<accession>A0ABX0KYB9</accession>
<protein>
    <recommendedName>
        <fullName evidence="3">DUF3150 domain-containing protein</fullName>
    </recommendedName>
</protein>
<organism evidence="1 2">
    <name type="scientific">Chromobacterium fluminis</name>
    <dbReference type="NCBI Taxonomy" id="3044269"/>
    <lineage>
        <taxon>Bacteria</taxon>
        <taxon>Pseudomonadati</taxon>
        <taxon>Pseudomonadota</taxon>
        <taxon>Betaproteobacteria</taxon>
        <taxon>Neisseriales</taxon>
        <taxon>Chromobacteriaceae</taxon>
        <taxon>Chromobacterium</taxon>
    </lineage>
</organism>
<proteinExistence type="predicted"/>
<gene>
    <name evidence="1" type="ORF">HA052_04850</name>
</gene>
<reference evidence="1 2" key="1">
    <citation type="submission" date="2020-03" db="EMBL/GenBank/DDBJ databases">
        <title>Draft genome sequence of environmentally isolated cultures.</title>
        <authorList>
            <person name="Wilson H.S."/>
            <person name="De Leon M.E."/>
        </authorList>
    </citation>
    <scope>NUCLEOTIDE SEQUENCE [LARGE SCALE GENOMIC DNA]</scope>
    <source>
        <strain evidence="1 2">HSC-31F16</strain>
    </source>
</reference>
<dbReference type="Proteomes" id="UP001515641">
    <property type="component" value="Unassembled WGS sequence"/>
</dbReference>
<evidence type="ECO:0008006" key="3">
    <source>
        <dbReference type="Google" id="ProtNLM"/>
    </source>
</evidence>
<dbReference type="EMBL" id="JAAOMA010000004">
    <property type="protein sequence ID" value="NHR04519.1"/>
    <property type="molecule type" value="Genomic_DNA"/>
</dbReference>
<comment type="caution">
    <text evidence="1">The sequence shown here is derived from an EMBL/GenBank/DDBJ whole genome shotgun (WGS) entry which is preliminary data.</text>
</comment>
<name>A0ABX0KYB9_9NEIS</name>
<dbReference type="Pfam" id="PF11348">
    <property type="entry name" value="DUF3150"/>
    <property type="match status" value="1"/>
</dbReference>
<evidence type="ECO:0000313" key="2">
    <source>
        <dbReference type="Proteomes" id="UP001515641"/>
    </source>
</evidence>
<evidence type="ECO:0000313" key="1">
    <source>
        <dbReference type="EMBL" id="NHR04519.1"/>
    </source>
</evidence>
<sequence length="381" mass="41119">MIPIVEQVLSEIICIQVTSHIWSGRKKLVPSDLKLSQSELPPADFASLGSKKICNPASLTIFNTLRKRADTFMFKHGVKFLGGYAIPVAKAQEVCKELDKIRTEFDAKTDSFINSFDKEINSWVTKHPTWESSIQAAVPQAESVRKALSFDYQAFQIKSADVASVSGLERAATGLTAQLYQEIAQQASLYWEKSLAGNDKVGPKAIRPLLTIRSKLEGLSFLDTRVLPLLDSIDFILSRMPSSGPIQGQDLHALTGIALILADEGRIIAHGDKILAGQSIDGLLLPSISNSSTNEAHVTSEALVDSEFGSKQESVMEHQIKEPPVLEIADFSNFEVPAAVLNPLTIGIAAGSNVAAESTAEQEAAPQPVVSLAQGNVGIFL</sequence>
<dbReference type="InterPro" id="IPR021496">
    <property type="entry name" value="DUF3150"/>
</dbReference>